<keyword evidence="1" id="KW-0436">Ligase</keyword>
<dbReference type="PROSITE" id="PS50975">
    <property type="entry name" value="ATP_GRASP"/>
    <property type="match status" value="1"/>
</dbReference>
<dbReference type="RefSeq" id="WP_091272655.1">
    <property type="nucleotide sequence ID" value="NZ_FAOZ01000003.1"/>
</dbReference>
<dbReference type="Gene3D" id="3.40.50.261">
    <property type="entry name" value="Succinyl-CoA synthetase domains"/>
    <property type="match status" value="2"/>
</dbReference>
<evidence type="ECO:0000256" key="1">
    <source>
        <dbReference type="ARBA" id="ARBA00022598"/>
    </source>
</evidence>
<evidence type="ECO:0000256" key="2">
    <source>
        <dbReference type="ARBA" id="ARBA00022741"/>
    </source>
</evidence>
<organism evidence="7 8">
    <name type="scientific">Parafrankia irregularis</name>
    <dbReference type="NCBI Taxonomy" id="795642"/>
    <lineage>
        <taxon>Bacteria</taxon>
        <taxon>Bacillati</taxon>
        <taxon>Actinomycetota</taxon>
        <taxon>Actinomycetes</taxon>
        <taxon>Frankiales</taxon>
        <taxon>Frankiaceae</taxon>
        <taxon>Parafrankia</taxon>
    </lineage>
</organism>
<dbReference type="Gene3D" id="3.40.50.720">
    <property type="entry name" value="NAD(P)-binding Rossmann-like Domain"/>
    <property type="match status" value="1"/>
</dbReference>
<evidence type="ECO:0000259" key="6">
    <source>
        <dbReference type="PROSITE" id="PS50975"/>
    </source>
</evidence>
<dbReference type="InterPro" id="IPR013815">
    <property type="entry name" value="ATP_grasp_subdomain_1"/>
</dbReference>
<evidence type="ECO:0000256" key="3">
    <source>
        <dbReference type="ARBA" id="ARBA00022840"/>
    </source>
</evidence>
<dbReference type="Proteomes" id="UP000198802">
    <property type="component" value="Unassembled WGS sequence"/>
</dbReference>
<dbReference type="InterPro" id="IPR036291">
    <property type="entry name" value="NAD(P)-bd_dom_sf"/>
</dbReference>
<evidence type="ECO:0000313" key="7">
    <source>
        <dbReference type="EMBL" id="CUU54809.1"/>
    </source>
</evidence>
<dbReference type="FunFam" id="3.30.1490.20:FF:000020">
    <property type="entry name" value="Protein lysine acetyltransferase"/>
    <property type="match status" value="1"/>
</dbReference>
<dbReference type="GO" id="GO:0005524">
    <property type="term" value="F:ATP binding"/>
    <property type="evidence" value="ECO:0007669"/>
    <property type="project" value="UniProtKB-UniRule"/>
</dbReference>
<dbReference type="SUPFAM" id="SSF51735">
    <property type="entry name" value="NAD(P)-binding Rossmann-fold domains"/>
    <property type="match status" value="1"/>
</dbReference>
<dbReference type="EMBL" id="FAOZ01000003">
    <property type="protein sequence ID" value="CUU54809.1"/>
    <property type="molecule type" value="Genomic_DNA"/>
</dbReference>
<sequence>MPEPDVDSASPAAAEQAPALRQIDWSRLFSPRVVAVVGATDTEGSPQRAQWTQVRERLGALGADVVPVHPKKSDILGVRAYPSVAELPADPDVVVVLVRDPLPAVEEAVARGAGFVIVFSAGFSELGTAEGDAAEARLRELAAGSTRIIGPNTNLNIFEPWQQGLPGRKLAIITQSGYQGRPITQGQVLGIGIEMWATLGNETDIEWADVAGHLATRPGVGAIATYVEGFQDGRAFMLAADACVRAGIPVIAIKVGRSEEGRAMAAAHTGHLTGPDAVHDAVFDQYGVIRVDDIDEVIEISGLFCHAGLLPGAGGVAVYAMSGGTASHVADLCGLAGVPVPHFTPETVAALGEYIPWYLKRDNPVDSGGVITARPENRRVLEIMLDDPNVDVLFAPITGVFPGMSDALARDLIALHERAQAGQGKPVVAAWTSPIRDDDAYRALCAAGVPLFHSFGAAVRGLGELGRFSRLVREYRSPFALEAESSAPRASVEATARARALLATRSGALNEVDSKQLLAAYDIPVVTERLITSPDEAVATATELGFPVVLKIASADIAHKSDLGLVAVGVRDADDVRAAYARLTSTALTAAPDARIDGVVVAEMVTDAVAEVILGLSHQPPFGPTITFGLGGVFTEVFADVAFAVPPFDADRARAVIESTRGVRLLRGARGRPAGDIDALVETIMRLQALAVELGDQIAELDINPIMVRPAGRGAVAVDALVIPRG</sequence>
<evidence type="ECO:0000256" key="4">
    <source>
        <dbReference type="ARBA" id="ARBA00060888"/>
    </source>
</evidence>
<dbReference type="InterPro" id="IPR051538">
    <property type="entry name" value="Acyl-CoA_Synth/Transferase"/>
</dbReference>
<feature type="domain" description="ATP-grasp" evidence="6">
    <location>
        <begin position="515"/>
        <end position="551"/>
    </location>
</feature>
<dbReference type="InterPro" id="IPR003781">
    <property type="entry name" value="CoA-bd"/>
</dbReference>
<dbReference type="Gene3D" id="3.30.1490.20">
    <property type="entry name" value="ATP-grasp fold, A domain"/>
    <property type="match status" value="1"/>
</dbReference>
<keyword evidence="3 5" id="KW-0067">ATP-binding</keyword>
<evidence type="ECO:0000256" key="5">
    <source>
        <dbReference type="PROSITE-ProRule" id="PRU00409"/>
    </source>
</evidence>
<evidence type="ECO:0000313" key="8">
    <source>
        <dbReference type="Proteomes" id="UP000198802"/>
    </source>
</evidence>
<dbReference type="SUPFAM" id="SSF56059">
    <property type="entry name" value="Glutathione synthetase ATP-binding domain-like"/>
    <property type="match status" value="1"/>
</dbReference>
<dbReference type="InterPro" id="IPR011761">
    <property type="entry name" value="ATP-grasp"/>
</dbReference>
<dbReference type="Gene3D" id="3.30.470.20">
    <property type="entry name" value="ATP-grasp fold, B domain"/>
    <property type="match status" value="1"/>
</dbReference>
<gene>
    <name evidence="7" type="ORF">Ga0074812_103299</name>
</gene>
<dbReference type="InterPro" id="IPR032875">
    <property type="entry name" value="Succ_CoA_lig_flav_dom"/>
</dbReference>
<dbReference type="GO" id="GO:0046872">
    <property type="term" value="F:metal ion binding"/>
    <property type="evidence" value="ECO:0007669"/>
    <property type="project" value="InterPro"/>
</dbReference>
<reference evidence="8" key="1">
    <citation type="submission" date="2015-11" db="EMBL/GenBank/DDBJ databases">
        <authorList>
            <person name="Varghese N."/>
        </authorList>
    </citation>
    <scope>NUCLEOTIDE SEQUENCE [LARGE SCALE GENOMIC DNA]</scope>
    <source>
        <strain evidence="8">DSM 45899</strain>
    </source>
</reference>
<dbReference type="Pfam" id="PF13380">
    <property type="entry name" value="CoA_binding_2"/>
    <property type="match status" value="1"/>
</dbReference>
<dbReference type="Pfam" id="PF13607">
    <property type="entry name" value="Succ_CoA_lig"/>
    <property type="match status" value="1"/>
</dbReference>
<dbReference type="SUPFAM" id="SSF52210">
    <property type="entry name" value="Succinyl-CoA synthetase domains"/>
    <property type="match status" value="2"/>
</dbReference>
<keyword evidence="8" id="KW-1185">Reference proteome</keyword>
<dbReference type="GO" id="GO:0016874">
    <property type="term" value="F:ligase activity"/>
    <property type="evidence" value="ECO:0007669"/>
    <property type="project" value="UniProtKB-KW"/>
</dbReference>
<dbReference type="PANTHER" id="PTHR43334">
    <property type="entry name" value="ACETATE--COA LIGASE [ADP-FORMING]"/>
    <property type="match status" value="1"/>
</dbReference>
<comment type="similarity">
    <text evidence="4">In the N-terminal section; belongs to the acetate CoA ligase alpha subunit family.</text>
</comment>
<dbReference type="Pfam" id="PF13549">
    <property type="entry name" value="ATP-grasp_5"/>
    <property type="match status" value="1"/>
</dbReference>
<protein>
    <submittedName>
        <fullName evidence="7">Acyl-CoA synthetase (NDP forming)</fullName>
    </submittedName>
</protein>
<dbReference type="SMART" id="SM00881">
    <property type="entry name" value="CoA_binding"/>
    <property type="match status" value="1"/>
</dbReference>
<proteinExistence type="inferred from homology"/>
<accession>A0A0S4QHR2</accession>
<name>A0A0S4QHR2_9ACTN</name>
<dbReference type="PANTHER" id="PTHR43334:SF1">
    <property type="entry name" value="3-HYDROXYPROPIONATE--COA LIGASE [ADP-FORMING]"/>
    <property type="match status" value="1"/>
</dbReference>
<dbReference type="AlphaFoldDB" id="A0A0S4QHR2"/>
<dbReference type="InterPro" id="IPR016102">
    <property type="entry name" value="Succinyl-CoA_synth-like"/>
</dbReference>
<keyword evidence="2 5" id="KW-0547">Nucleotide-binding</keyword>